<dbReference type="SUPFAM" id="SSF53448">
    <property type="entry name" value="Nucleotide-diphospho-sugar transferases"/>
    <property type="match status" value="1"/>
</dbReference>
<dbReference type="Gene3D" id="3.90.550.10">
    <property type="entry name" value="Spore Coat Polysaccharide Biosynthesis Protein SpsA, Chain A"/>
    <property type="match status" value="1"/>
</dbReference>
<evidence type="ECO:0000259" key="2">
    <source>
        <dbReference type="Pfam" id="PF00535"/>
    </source>
</evidence>
<sequence length="373" mass="41428">MLETLITLISGGALFIFGITAISNVLLFPRLRRLSPKESPFVSILIPARNEAAVIGETVRSLLAQSYPHFELIVLDDNSTDGTSAAVCTAAQGDSRLRVFSGAPLPEGWGGKNWACHQLSEAARGQWLLFTDADVRWQPEALSALVAHMARTRADLLTVWATQITQTWAERLIVPLMTFAILAYLPIIMVHYSPWMIFAAANGQVMLFRREAYRKVGGHAAVRNKVVEDVTLARRIKAMGLRLRMFDGNGLISCRMYQGWSAVRDGFAKNILAGHGNSVPFLLLSTILHWLAYVAPFIWLPLSGFAPLPLWLCAGVIALRMLTAAATRQRLLDAFLMPLSVILMTRIAGQALYWRLRYGGVQWKGRTLRTKEV</sequence>
<reference evidence="3 4" key="1">
    <citation type="submission" date="2017-11" db="EMBL/GenBank/DDBJ databases">
        <title>Evolution of Phototrophy in the Chloroflexi Phylum Driven by Horizontal Gene Transfer.</title>
        <authorList>
            <person name="Ward L.M."/>
            <person name="Hemp J."/>
            <person name="Shih P.M."/>
            <person name="Mcglynn S.E."/>
            <person name="Fischer W."/>
        </authorList>
    </citation>
    <scope>NUCLEOTIDE SEQUENCE [LARGE SCALE GENOMIC DNA]</scope>
    <source>
        <strain evidence="3">CP2_2F</strain>
    </source>
</reference>
<evidence type="ECO:0000313" key="3">
    <source>
        <dbReference type="EMBL" id="PJF32051.1"/>
    </source>
</evidence>
<dbReference type="Pfam" id="PF00535">
    <property type="entry name" value="Glycos_transf_2"/>
    <property type="match status" value="1"/>
</dbReference>
<proteinExistence type="predicted"/>
<dbReference type="Proteomes" id="UP000228921">
    <property type="component" value="Unassembled WGS sequence"/>
</dbReference>
<evidence type="ECO:0000313" key="4">
    <source>
        <dbReference type="Proteomes" id="UP000228921"/>
    </source>
</evidence>
<keyword evidence="1" id="KW-0472">Membrane</keyword>
<evidence type="ECO:0000256" key="1">
    <source>
        <dbReference type="SAM" id="Phobius"/>
    </source>
</evidence>
<feature type="transmembrane region" description="Helical" evidence="1">
    <location>
        <begin position="172"/>
        <end position="192"/>
    </location>
</feature>
<dbReference type="EMBL" id="PGTK01000001">
    <property type="protein sequence ID" value="PJF32051.1"/>
    <property type="molecule type" value="Genomic_DNA"/>
</dbReference>
<dbReference type="InterPro" id="IPR001173">
    <property type="entry name" value="Glyco_trans_2-like"/>
</dbReference>
<gene>
    <name evidence="3" type="ORF">CUN51_00020</name>
</gene>
<feature type="transmembrane region" description="Helical" evidence="1">
    <location>
        <begin position="6"/>
        <end position="28"/>
    </location>
</feature>
<dbReference type="PANTHER" id="PTHR43646">
    <property type="entry name" value="GLYCOSYLTRANSFERASE"/>
    <property type="match status" value="1"/>
</dbReference>
<dbReference type="CDD" id="cd06423">
    <property type="entry name" value="CESA_like"/>
    <property type="match status" value="1"/>
</dbReference>
<name>A0A2M8P3D0_9CHLR</name>
<keyword evidence="1" id="KW-0812">Transmembrane</keyword>
<keyword evidence="1" id="KW-1133">Transmembrane helix</keyword>
<comment type="caution">
    <text evidence="3">The sequence shown here is derived from an EMBL/GenBank/DDBJ whole genome shotgun (WGS) entry which is preliminary data.</text>
</comment>
<dbReference type="InterPro" id="IPR029044">
    <property type="entry name" value="Nucleotide-diphossugar_trans"/>
</dbReference>
<dbReference type="PANTHER" id="PTHR43646:SF3">
    <property type="entry name" value="SLR1566 PROTEIN"/>
    <property type="match status" value="1"/>
</dbReference>
<organism evidence="3 4">
    <name type="scientific">Candidatus Thermofonsia Clade 1 bacterium</name>
    <dbReference type="NCBI Taxonomy" id="2364210"/>
    <lineage>
        <taxon>Bacteria</taxon>
        <taxon>Bacillati</taxon>
        <taxon>Chloroflexota</taxon>
        <taxon>Candidatus Thermofontia</taxon>
        <taxon>Candidatus Thermofonsia Clade 1</taxon>
    </lineage>
</organism>
<accession>A0A2M8P3D0</accession>
<protein>
    <recommendedName>
        <fullName evidence="2">Glycosyltransferase 2-like domain-containing protein</fullName>
    </recommendedName>
</protein>
<feature type="domain" description="Glycosyltransferase 2-like" evidence="2">
    <location>
        <begin position="43"/>
        <end position="177"/>
    </location>
</feature>
<feature type="transmembrane region" description="Helical" evidence="1">
    <location>
        <begin position="331"/>
        <end position="354"/>
    </location>
</feature>
<dbReference type="AlphaFoldDB" id="A0A2M8P3D0"/>
<feature type="transmembrane region" description="Helical" evidence="1">
    <location>
        <begin position="290"/>
        <end position="319"/>
    </location>
</feature>